<sequence>MGLTEWKPALKVTVNGKDQTSAFLPRVSSIRISDTAGIQSDQCEIELTDHLPLTPLVIPETGAEIQIALGYLFSSQVIGVYIVDEVEVTGPPNRMRITAYAAAHGTSDQGKSAISNARTRSWPDGTTVAKLVGMIAAESGFKASVSEAAGKVSLPHIDQIDESDMNLLTRIARENGLVFKPGGGALIVCQTGESVSGTGTKLPVVALTPKQVSAWSMRITRRGAFAKVIASYRDFGKSEPVEVEADGVPAGVAGVTQVKRLKKIYPTEAAARAAAAAEARRGQRGARTLRLQLPGRADLMAEGRVALAGFREGVAGEWLISEVSHTFSADGWQSNISAEVPPI</sequence>
<proteinExistence type="predicted"/>
<accession>A0A844HSX7</accession>
<dbReference type="OrthoDB" id="4070623at2"/>
<dbReference type="EMBL" id="WMIG01000009">
    <property type="protein sequence ID" value="MTH60642.1"/>
    <property type="molecule type" value="Genomic_DNA"/>
</dbReference>
<evidence type="ECO:0000313" key="2">
    <source>
        <dbReference type="Proteomes" id="UP000449846"/>
    </source>
</evidence>
<evidence type="ECO:0000313" key="1">
    <source>
        <dbReference type="EMBL" id="MTH60642.1"/>
    </source>
</evidence>
<protein>
    <submittedName>
        <fullName evidence="1">Late control protein D</fullName>
    </submittedName>
</protein>
<comment type="caution">
    <text evidence="1">The sequence shown here is derived from an EMBL/GenBank/DDBJ whole genome shotgun (WGS) entry which is preliminary data.</text>
</comment>
<dbReference type="SUPFAM" id="SSF69279">
    <property type="entry name" value="Phage tail proteins"/>
    <property type="match status" value="1"/>
</dbReference>
<organism evidence="1 2">
    <name type="scientific">Paracoccus litorisediminis</name>
    <dbReference type="NCBI Taxonomy" id="2006130"/>
    <lineage>
        <taxon>Bacteria</taxon>
        <taxon>Pseudomonadati</taxon>
        <taxon>Pseudomonadota</taxon>
        <taxon>Alphaproteobacteria</taxon>
        <taxon>Rhodobacterales</taxon>
        <taxon>Paracoccaceae</taxon>
        <taxon>Paracoccus</taxon>
    </lineage>
</organism>
<dbReference type="Proteomes" id="UP000449846">
    <property type="component" value="Unassembled WGS sequence"/>
</dbReference>
<reference evidence="1 2" key="1">
    <citation type="submission" date="2019-11" db="EMBL/GenBank/DDBJ databases">
        <authorList>
            <person name="Dong K."/>
        </authorList>
    </citation>
    <scope>NUCLEOTIDE SEQUENCE [LARGE SCALE GENOMIC DNA]</scope>
    <source>
        <strain evidence="1 2">NBRC 112902</strain>
    </source>
</reference>
<dbReference type="AlphaFoldDB" id="A0A844HSX7"/>
<gene>
    <name evidence="1" type="ORF">GL300_15615</name>
</gene>
<keyword evidence="2" id="KW-1185">Reference proteome</keyword>
<dbReference type="RefSeq" id="WP_155040582.1">
    <property type="nucleotide sequence ID" value="NZ_WMIG01000009.1"/>
</dbReference>
<name>A0A844HSX7_9RHOB</name>
<dbReference type="Pfam" id="PF05954">
    <property type="entry name" value="Phage_GPD"/>
    <property type="match status" value="1"/>
</dbReference>